<feature type="domain" description="ABC transporter" evidence="5">
    <location>
        <begin position="47"/>
        <end position="268"/>
    </location>
</feature>
<evidence type="ECO:0000256" key="1">
    <source>
        <dbReference type="ARBA" id="ARBA00005417"/>
    </source>
</evidence>
<dbReference type="PROSITE" id="PS50893">
    <property type="entry name" value="ABC_TRANSPORTER_2"/>
    <property type="match status" value="1"/>
</dbReference>
<dbReference type="SMART" id="SM00382">
    <property type="entry name" value="AAA"/>
    <property type="match status" value="1"/>
</dbReference>
<dbReference type="InterPro" id="IPR027417">
    <property type="entry name" value="P-loop_NTPase"/>
</dbReference>
<protein>
    <submittedName>
        <fullName evidence="6">Polysaccharide ABC transporter ATP-binding protein</fullName>
    </submittedName>
</protein>
<dbReference type="PANTHER" id="PTHR46743:SF2">
    <property type="entry name" value="TEICHOIC ACIDS EXPORT ATP-BINDING PROTEIN TAGH"/>
    <property type="match status" value="1"/>
</dbReference>
<keyword evidence="3" id="KW-0547">Nucleotide-binding</keyword>
<evidence type="ECO:0000256" key="4">
    <source>
        <dbReference type="ARBA" id="ARBA00022840"/>
    </source>
</evidence>
<reference evidence="6" key="2">
    <citation type="submission" date="2023-04" db="EMBL/GenBank/DDBJ databases">
        <title>Paracnuella aquatica gen. nov., sp. nov., a member of the family Chitinophagaceae isolated from a hot spring.</title>
        <authorList>
            <person name="Wang C."/>
        </authorList>
    </citation>
    <scope>NUCLEOTIDE SEQUENCE</scope>
    <source>
        <strain evidence="6">LB-8</strain>
    </source>
</reference>
<accession>A0A9X3BH00</accession>
<name>A0A9X3BH00_9BACT</name>
<dbReference type="CDD" id="cd03220">
    <property type="entry name" value="ABC_KpsT_Wzt"/>
    <property type="match status" value="1"/>
</dbReference>
<dbReference type="InterPro" id="IPR003439">
    <property type="entry name" value="ABC_transporter-like_ATP-bd"/>
</dbReference>
<evidence type="ECO:0000313" key="7">
    <source>
        <dbReference type="Proteomes" id="UP001155483"/>
    </source>
</evidence>
<dbReference type="InterPro" id="IPR050683">
    <property type="entry name" value="Bact_Polysacc_Export_ATP-bd"/>
</dbReference>
<keyword evidence="4 6" id="KW-0067">ATP-binding</keyword>
<dbReference type="SUPFAM" id="SSF52540">
    <property type="entry name" value="P-loop containing nucleoside triphosphate hydrolases"/>
    <property type="match status" value="1"/>
</dbReference>
<evidence type="ECO:0000313" key="6">
    <source>
        <dbReference type="EMBL" id="MCU7548258.1"/>
    </source>
</evidence>
<dbReference type="InterPro" id="IPR015860">
    <property type="entry name" value="ABC_transpr_TagH-like"/>
</dbReference>
<evidence type="ECO:0000256" key="3">
    <source>
        <dbReference type="ARBA" id="ARBA00022741"/>
    </source>
</evidence>
<dbReference type="PANTHER" id="PTHR46743">
    <property type="entry name" value="TEICHOIC ACIDS EXPORT ATP-BINDING PROTEIN TAGH"/>
    <property type="match status" value="1"/>
</dbReference>
<evidence type="ECO:0000256" key="2">
    <source>
        <dbReference type="ARBA" id="ARBA00022448"/>
    </source>
</evidence>
<sequence>MSEVILQVQDLSKMYQLGVIGSGSLKRDLQNWWSTKILKKENPFFQIPSDDVLNTSKDFIWALNEVSFEVKQGEAWGIIGSNGSGKSTLLKIISRIINPTKGYVRGKGKVSSLLEVGTGFNPEFTGRQNIYISGYILGMSKQEIKKKFDEIVDFSGVEKFLDTPVKRYSSGMYMRLAFAVAAHLEPDILIVDEVLAVGDVDFQKKCMGKMQEVSNNNGRTILFVSHNLQAVGNLCNKALWLNKGKASAIGETSGVINTYLTSLKNDPKQQWTAPDLAPGNSQIRIKKASAKPQGETSGTLITVNSPIQLDFEFWCFLDNCSLNVNVMLFTEKRECVFNLGTPSITAEKGILALTCIIPKNLLNNSGYSLSLVVLKNNNFNVCEFTDCISFEVEDVREGMYYYGEWPGIIRPQITSYLYVKDTVENEALNKAKVP</sequence>
<keyword evidence="2" id="KW-0813">Transport</keyword>
<gene>
    <name evidence="6" type="ORF">OCK74_03990</name>
</gene>
<comment type="similarity">
    <text evidence="1">Belongs to the ABC transporter superfamily.</text>
</comment>
<proteinExistence type="inferred from homology"/>
<dbReference type="RefSeq" id="WP_279295702.1">
    <property type="nucleotide sequence ID" value="NZ_JAOTIF010000001.1"/>
</dbReference>
<dbReference type="Proteomes" id="UP001155483">
    <property type="component" value="Unassembled WGS sequence"/>
</dbReference>
<dbReference type="AlphaFoldDB" id="A0A9X3BH00"/>
<keyword evidence="7" id="KW-1185">Reference proteome</keyword>
<dbReference type="Pfam" id="PF00005">
    <property type="entry name" value="ABC_tran"/>
    <property type="match status" value="1"/>
</dbReference>
<dbReference type="InterPro" id="IPR003593">
    <property type="entry name" value="AAA+_ATPase"/>
</dbReference>
<dbReference type="GO" id="GO:0016887">
    <property type="term" value="F:ATP hydrolysis activity"/>
    <property type="evidence" value="ECO:0007669"/>
    <property type="project" value="InterPro"/>
</dbReference>
<dbReference type="Gene3D" id="3.40.50.300">
    <property type="entry name" value="P-loop containing nucleotide triphosphate hydrolases"/>
    <property type="match status" value="1"/>
</dbReference>
<dbReference type="EMBL" id="JAOTIF010000001">
    <property type="protein sequence ID" value="MCU7548258.1"/>
    <property type="molecule type" value="Genomic_DNA"/>
</dbReference>
<dbReference type="GO" id="GO:0016020">
    <property type="term" value="C:membrane"/>
    <property type="evidence" value="ECO:0007669"/>
    <property type="project" value="InterPro"/>
</dbReference>
<evidence type="ECO:0000259" key="5">
    <source>
        <dbReference type="PROSITE" id="PS50893"/>
    </source>
</evidence>
<dbReference type="GO" id="GO:0140359">
    <property type="term" value="F:ABC-type transporter activity"/>
    <property type="evidence" value="ECO:0007669"/>
    <property type="project" value="InterPro"/>
</dbReference>
<comment type="caution">
    <text evidence="6">The sequence shown here is derived from an EMBL/GenBank/DDBJ whole genome shotgun (WGS) entry which is preliminary data.</text>
</comment>
<dbReference type="GO" id="GO:0005524">
    <property type="term" value="F:ATP binding"/>
    <property type="evidence" value="ECO:0007669"/>
    <property type="project" value="UniProtKB-KW"/>
</dbReference>
<organism evidence="6 7">
    <name type="scientific">Paraflavisolibacter caeni</name>
    <dbReference type="NCBI Taxonomy" id="2982496"/>
    <lineage>
        <taxon>Bacteria</taxon>
        <taxon>Pseudomonadati</taxon>
        <taxon>Bacteroidota</taxon>
        <taxon>Chitinophagia</taxon>
        <taxon>Chitinophagales</taxon>
        <taxon>Chitinophagaceae</taxon>
        <taxon>Paraflavisolibacter</taxon>
    </lineage>
</organism>
<reference evidence="6" key="1">
    <citation type="submission" date="2022-09" db="EMBL/GenBank/DDBJ databases">
        <authorList>
            <person name="Yuan C."/>
            <person name="Ke Z."/>
        </authorList>
    </citation>
    <scope>NUCLEOTIDE SEQUENCE</scope>
    <source>
        <strain evidence="6">LB-8</strain>
    </source>
</reference>